<dbReference type="CDD" id="cd07828">
    <property type="entry name" value="lipocalin_heme-bd-THAP4-like"/>
    <property type="match status" value="1"/>
</dbReference>
<organism evidence="2 3">
    <name type="scientific">Aciditerrimonas ferrireducens</name>
    <dbReference type="NCBI Taxonomy" id="667306"/>
    <lineage>
        <taxon>Bacteria</taxon>
        <taxon>Bacillati</taxon>
        <taxon>Actinomycetota</taxon>
        <taxon>Acidimicrobiia</taxon>
        <taxon>Acidimicrobiales</taxon>
        <taxon>Acidimicrobiaceae</taxon>
        <taxon>Aciditerrimonas</taxon>
    </lineage>
</organism>
<dbReference type="EMBL" id="JBHLYQ010000099">
    <property type="protein sequence ID" value="MFC0082418.1"/>
    <property type="molecule type" value="Genomic_DNA"/>
</dbReference>
<dbReference type="RefSeq" id="WP_377790000.1">
    <property type="nucleotide sequence ID" value="NZ_JBHLYQ010000099.1"/>
</dbReference>
<feature type="domain" description="THAP4-like heme-binding" evidence="1">
    <location>
        <begin position="13"/>
        <end position="157"/>
    </location>
</feature>
<dbReference type="PANTHER" id="PTHR15854:SF4">
    <property type="entry name" value="PEROXYNITRITE ISOMERASE THAP4"/>
    <property type="match status" value="1"/>
</dbReference>
<dbReference type="InterPro" id="IPR045165">
    <property type="entry name" value="Nitrobindin"/>
</dbReference>
<dbReference type="Gene3D" id="2.40.128.20">
    <property type="match status" value="1"/>
</dbReference>
<dbReference type="InterPro" id="IPR014878">
    <property type="entry name" value="THAP4-like_heme-bd"/>
</dbReference>
<dbReference type="SUPFAM" id="SSF50814">
    <property type="entry name" value="Lipocalins"/>
    <property type="match status" value="1"/>
</dbReference>
<protein>
    <submittedName>
        <fullName evidence="2">FABP family protein</fullName>
    </submittedName>
</protein>
<evidence type="ECO:0000313" key="3">
    <source>
        <dbReference type="Proteomes" id="UP001589788"/>
    </source>
</evidence>
<name>A0ABV6C428_9ACTN</name>
<dbReference type="Pfam" id="PF08768">
    <property type="entry name" value="THAP4_heme-bd"/>
    <property type="match status" value="1"/>
</dbReference>
<reference evidence="2 3" key="1">
    <citation type="submission" date="2024-09" db="EMBL/GenBank/DDBJ databases">
        <authorList>
            <person name="Sun Q."/>
            <person name="Mori K."/>
        </authorList>
    </citation>
    <scope>NUCLEOTIDE SEQUENCE [LARGE SCALE GENOMIC DNA]</scope>
    <source>
        <strain evidence="2 3">JCM 15389</strain>
    </source>
</reference>
<dbReference type="InterPro" id="IPR012674">
    <property type="entry name" value="Calycin"/>
</dbReference>
<comment type="caution">
    <text evidence="2">The sequence shown here is derived from an EMBL/GenBank/DDBJ whole genome shotgun (WGS) entry which is preliminary data.</text>
</comment>
<evidence type="ECO:0000313" key="2">
    <source>
        <dbReference type="EMBL" id="MFC0082418.1"/>
    </source>
</evidence>
<proteinExistence type="predicted"/>
<keyword evidence="3" id="KW-1185">Reference proteome</keyword>
<accession>A0ABV6C428</accession>
<sequence length="160" mass="17515">MADAGAPPRPPAPFDRLVGRFVGEGRGLWAADPPFRYREEVQIGATGRPFLTYRQQTWDLADGSPRHAEVGYLRLGEAGALELLLVQPTGIAEIHAGSFDGEVLDLRPVAVSRTPSAKAVTGVERRFVLEGDVLRYHLRIAMHDEPLADHLEATLRRVAG</sequence>
<evidence type="ECO:0000259" key="1">
    <source>
        <dbReference type="Pfam" id="PF08768"/>
    </source>
</evidence>
<dbReference type="Proteomes" id="UP001589788">
    <property type="component" value="Unassembled WGS sequence"/>
</dbReference>
<dbReference type="PANTHER" id="PTHR15854">
    <property type="entry name" value="THAP4 PROTEIN"/>
    <property type="match status" value="1"/>
</dbReference>
<gene>
    <name evidence="2" type="ORF">ACFFRE_09715</name>
</gene>